<organism evidence="1 2">
    <name type="scientific">Bauhinia variegata</name>
    <name type="common">Purple orchid tree</name>
    <name type="synonym">Phanera variegata</name>
    <dbReference type="NCBI Taxonomy" id="167791"/>
    <lineage>
        <taxon>Eukaryota</taxon>
        <taxon>Viridiplantae</taxon>
        <taxon>Streptophyta</taxon>
        <taxon>Embryophyta</taxon>
        <taxon>Tracheophyta</taxon>
        <taxon>Spermatophyta</taxon>
        <taxon>Magnoliopsida</taxon>
        <taxon>eudicotyledons</taxon>
        <taxon>Gunneridae</taxon>
        <taxon>Pentapetalae</taxon>
        <taxon>rosids</taxon>
        <taxon>fabids</taxon>
        <taxon>Fabales</taxon>
        <taxon>Fabaceae</taxon>
        <taxon>Cercidoideae</taxon>
        <taxon>Cercideae</taxon>
        <taxon>Bauhiniinae</taxon>
        <taxon>Bauhinia</taxon>
    </lineage>
</organism>
<name>A0ACB9NI73_BAUVA</name>
<evidence type="ECO:0000313" key="1">
    <source>
        <dbReference type="EMBL" id="KAI4334400.1"/>
    </source>
</evidence>
<accession>A0ACB9NI73</accession>
<gene>
    <name evidence="1" type="ORF">L6164_019098</name>
</gene>
<reference evidence="1 2" key="1">
    <citation type="journal article" date="2022" name="DNA Res.">
        <title>Chromosomal-level genome assembly of the orchid tree Bauhinia variegata (Leguminosae; Cercidoideae) supports the allotetraploid origin hypothesis of Bauhinia.</title>
        <authorList>
            <person name="Zhong Y."/>
            <person name="Chen Y."/>
            <person name="Zheng D."/>
            <person name="Pang J."/>
            <person name="Liu Y."/>
            <person name="Luo S."/>
            <person name="Meng S."/>
            <person name="Qian L."/>
            <person name="Wei D."/>
            <person name="Dai S."/>
            <person name="Zhou R."/>
        </authorList>
    </citation>
    <scope>NUCLEOTIDE SEQUENCE [LARGE SCALE GENOMIC DNA]</scope>
    <source>
        <strain evidence="1">BV-YZ2020</strain>
    </source>
</reference>
<keyword evidence="2" id="KW-1185">Reference proteome</keyword>
<proteinExistence type="predicted"/>
<dbReference type="Proteomes" id="UP000828941">
    <property type="component" value="Chromosome 7"/>
</dbReference>
<sequence length="73" mass="8266">MAVEKELRHTMKPWIEVAPMLIDFPCKLPSTPKLETILEERPEAEEDDDAVIGDWRSGNGREVSEQSSGAYVH</sequence>
<protein>
    <submittedName>
        <fullName evidence="1">Uncharacterized protein</fullName>
    </submittedName>
</protein>
<comment type="caution">
    <text evidence="1">The sequence shown here is derived from an EMBL/GenBank/DDBJ whole genome shotgun (WGS) entry which is preliminary data.</text>
</comment>
<dbReference type="EMBL" id="CM039432">
    <property type="protein sequence ID" value="KAI4334400.1"/>
    <property type="molecule type" value="Genomic_DNA"/>
</dbReference>
<evidence type="ECO:0000313" key="2">
    <source>
        <dbReference type="Proteomes" id="UP000828941"/>
    </source>
</evidence>